<sequence length="665" mass="77626">MESRRRLGKRHMTAIIPDSRSSPLPWTIELPANLGEWNWEAPAPPKHRHRHKKKTGVFETFLRWLESWGHEAVSTTEPTIPISQTTDPSPVGQALVDLNRKLVSFHEVEDAQALYDVCEPYLEQILDMAKGTISSDDLVLALDPFGRDFKQRVTPDVLDNVLARQWLCILKSIEEGRVHRAHDPYGEHLWYQCFETAVHMTAQYSTFDFLDALLRTTRSYERCRLGPKEYLELMQRHIMLEASRPRSNPSKPTSSHIMRRHLFLSRMFELKTTDRMGIYKQLIKSCLEMANVTHRRVIVFHLLLKLAGAAGIRFDEFPLLIRQTHDMQDWTWTETEVLQITATRIMNMSTGGFSIPYLYRWLEQPSHTQSWAEIARSCLAGTTKKREIRLRILLHCSDALGHLDSLMKSVRLLPGPEMTSDENPRMSEHEIYETAVAKMVRAAPDYIFAVTVWDMYNEGRSEPEKLSWHVWVPHMKKIVLDPDLPPNLIWSIAEFLPGKASHRLPWRMKGNVRHTIQSLEKIGNWYMKRPNLTHRGRIRYVEKAIVLAQATRRNMPQPLMQNLAELLVSDLEMGRMGRKTRLQYLVVKMEQLYGKEQAHKVATQLDGWRWTIRDRMGKVMQMPRDDRELKRQMAESEVWKTQQEEEDDSFEGAIKAQRRKTSDSP</sequence>
<feature type="compositionally biased region" description="Basic and acidic residues" evidence="1">
    <location>
        <begin position="623"/>
        <end position="638"/>
    </location>
</feature>
<dbReference type="Proteomes" id="UP001152049">
    <property type="component" value="Unassembled WGS sequence"/>
</dbReference>
<keyword evidence="3" id="KW-1185">Reference proteome</keyword>
<evidence type="ECO:0000313" key="3">
    <source>
        <dbReference type="Proteomes" id="UP001152049"/>
    </source>
</evidence>
<protein>
    <submittedName>
        <fullName evidence="2">Uncharacterized protein</fullName>
    </submittedName>
</protein>
<evidence type="ECO:0000313" key="2">
    <source>
        <dbReference type="EMBL" id="KAJ4272066.1"/>
    </source>
</evidence>
<accession>A0A9W8SIJ2</accession>
<proteinExistence type="predicted"/>
<name>A0A9W8SIJ2_9HYPO</name>
<comment type="caution">
    <text evidence="2">The sequence shown here is derived from an EMBL/GenBank/DDBJ whole genome shotgun (WGS) entry which is preliminary data.</text>
</comment>
<dbReference type="AlphaFoldDB" id="A0A9W8SIJ2"/>
<feature type="region of interest" description="Disordered" evidence="1">
    <location>
        <begin position="623"/>
        <end position="665"/>
    </location>
</feature>
<organism evidence="2 3">
    <name type="scientific">Fusarium torreyae</name>
    <dbReference type="NCBI Taxonomy" id="1237075"/>
    <lineage>
        <taxon>Eukaryota</taxon>
        <taxon>Fungi</taxon>
        <taxon>Dikarya</taxon>
        <taxon>Ascomycota</taxon>
        <taxon>Pezizomycotina</taxon>
        <taxon>Sordariomycetes</taxon>
        <taxon>Hypocreomycetidae</taxon>
        <taxon>Hypocreales</taxon>
        <taxon>Nectriaceae</taxon>
        <taxon>Fusarium</taxon>
    </lineage>
</organism>
<reference evidence="2" key="1">
    <citation type="submission" date="2022-09" db="EMBL/GenBank/DDBJ databases">
        <title>Fusarium specimens isolated from Avocado Roots.</title>
        <authorList>
            <person name="Stajich J."/>
            <person name="Roper C."/>
            <person name="Heimlech-Rivalta G."/>
        </authorList>
    </citation>
    <scope>NUCLEOTIDE SEQUENCE</scope>
    <source>
        <strain evidence="2">CF00136</strain>
    </source>
</reference>
<gene>
    <name evidence="2" type="ORF">NW762_000776</name>
</gene>
<evidence type="ECO:0000256" key="1">
    <source>
        <dbReference type="SAM" id="MobiDB-lite"/>
    </source>
</evidence>
<dbReference type="OrthoDB" id="5428038at2759"/>
<dbReference type="EMBL" id="JAOQAZ010000001">
    <property type="protein sequence ID" value="KAJ4272066.1"/>
    <property type="molecule type" value="Genomic_DNA"/>
</dbReference>